<accession>A0A2D0PEB3</accession>
<proteinExistence type="predicted"/>
<sequence length="51" mass="5534">MWCAGFQKGLMSRNLGADSTLAPDVELTPAQKAARTRAANKARKEAELETE</sequence>
<dbReference type="GeneID" id="54989592"/>
<evidence type="ECO:0000313" key="2">
    <source>
        <dbReference type="Proteomes" id="UP000241875"/>
    </source>
</evidence>
<dbReference type="Proteomes" id="UP000241875">
    <property type="component" value="Segment"/>
</dbReference>
<protein>
    <submittedName>
        <fullName evidence="1">Phage capsid and scaffolding protein</fullName>
    </submittedName>
</protein>
<reference evidence="1" key="1">
    <citation type="submission" date="2017-10" db="EMBL/GenBank/DDBJ databases">
        <authorList>
            <person name="Banno H."/>
            <person name="Chua N.-H."/>
        </authorList>
    </citation>
    <scope>NUCLEOTIDE SEQUENCE [LARGE SCALE GENOMIC DNA]</scope>
</reference>
<organism evidence="1 2">
    <name type="scientific">Yersinia phage fPS-59</name>
    <dbReference type="NCBI Taxonomy" id="2052754"/>
    <lineage>
        <taxon>Viruses</taxon>
        <taxon>Duplodnaviria</taxon>
        <taxon>Heunggongvirae</taxon>
        <taxon>Uroviricota</taxon>
        <taxon>Caudoviricetes</taxon>
        <taxon>Autographivirales</taxon>
        <taxon>Autotranscriptaviridae</taxon>
        <taxon>Studiervirinae</taxon>
        <taxon>Helsettvirus</taxon>
        <taxon>Helsettvirus fPS59</taxon>
    </lineage>
</organism>
<name>A0A2D0PEB3_9CAUD</name>
<evidence type="ECO:0000313" key="1">
    <source>
        <dbReference type="EMBL" id="SOO46820.1"/>
    </source>
</evidence>
<dbReference type="KEGG" id="vg:54989592"/>
<dbReference type="EMBL" id="LT961845">
    <property type="protein sequence ID" value="SOO46820.1"/>
    <property type="molecule type" value="Genomic_DNA"/>
</dbReference>
<gene>
    <name evidence="1" type="primary">g032</name>
</gene>
<keyword evidence="2" id="KW-1185">Reference proteome</keyword>
<dbReference type="RefSeq" id="YP_009799112.1">
    <property type="nucleotide sequence ID" value="NC_047935.1"/>
</dbReference>